<gene>
    <name evidence="1" type="ORF">BWLFYP14_03435</name>
</gene>
<evidence type="ECO:0000313" key="2">
    <source>
        <dbReference type="Proteomes" id="UP000366766"/>
    </source>
</evidence>
<reference evidence="1 2" key="1">
    <citation type="submission" date="2019-07" db="EMBL/GenBank/DDBJ databases">
        <authorList>
            <person name="Chang H.-W."/>
            <person name="Raman A."/>
            <person name="Venkatesh S."/>
            <person name="Gehrig J."/>
        </authorList>
    </citation>
    <scope>NUCLEOTIDE SEQUENCE [LARGE SCALE GENOMIC DNA]</scope>
    <source>
        <strain evidence="1">Blautia_wexlerae_LFYP_14</strain>
    </source>
</reference>
<evidence type="ECO:0000313" key="1">
    <source>
        <dbReference type="EMBL" id="VUX67160.1"/>
    </source>
</evidence>
<keyword evidence="2" id="KW-1185">Reference proteome</keyword>
<dbReference type="AlphaFoldDB" id="A0A564WZL4"/>
<dbReference type="EMBL" id="CABHOF010000080">
    <property type="protein sequence ID" value="VUX67160.1"/>
    <property type="molecule type" value="Genomic_DNA"/>
</dbReference>
<protein>
    <submittedName>
        <fullName evidence="1">Uncharacterized protein</fullName>
    </submittedName>
</protein>
<accession>A0A564WZL4</accession>
<proteinExistence type="predicted"/>
<organism evidence="1 2">
    <name type="scientific">Blautia wexlerae</name>
    <dbReference type="NCBI Taxonomy" id="418240"/>
    <lineage>
        <taxon>Bacteria</taxon>
        <taxon>Bacillati</taxon>
        <taxon>Bacillota</taxon>
        <taxon>Clostridia</taxon>
        <taxon>Lachnospirales</taxon>
        <taxon>Lachnospiraceae</taxon>
        <taxon>Blautia</taxon>
    </lineage>
</organism>
<dbReference type="RefSeq" id="WP_243135408.1">
    <property type="nucleotide sequence ID" value="NZ_CABHOF010000080.1"/>
</dbReference>
<sequence>MGRPKKKPEYDSEKIMEQFTNCIAEAYMFGAGGGSANSLRQISEQFNITLMKTRKILITAGVYHTELSEQVISLRENGKNIPEIMQETGLSRSSVHSYLPYTKMIYNADELSLYAERCRLYRERKQAVEKLHCCIGKSYELLENHLWETLKLFSGYSFTTVKGLRFHYTANGNEILIDRKKKSITRSSVNIALKETMEMKRNVNGPKKLKVFGASYLYPIFLRFDLIKTERE</sequence>
<name>A0A564WZL4_9FIRM</name>
<dbReference type="Proteomes" id="UP000366766">
    <property type="component" value="Unassembled WGS sequence"/>
</dbReference>